<dbReference type="EMBL" id="KK107078">
    <property type="protein sequence ID" value="EZA60342.1"/>
    <property type="molecule type" value="Genomic_DNA"/>
</dbReference>
<organism evidence="2 3">
    <name type="scientific">Ooceraea biroi</name>
    <name type="common">Clonal raider ant</name>
    <name type="synonym">Cerapachys biroi</name>
    <dbReference type="NCBI Taxonomy" id="2015173"/>
    <lineage>
        <taxon>Eukaryota</taxon>
        <taxon>Metazoa</taxon>
        <taxon>Ecdysozoa</taxon>
        <taxon>Arthropoda</taxon>
        <taxon>Hexapoda</taxon>
        <taxon>Insecta</taxon>
        <taxon>Pterygota</taxon>
        <taxon>Neoptera</taxon>
        <taxon>Endopterygota</taxon>
        <taxon>Hymenoptera</taxon>
        <taxon>Apocrita</taxon>
        <taxon>Aculeata</taxon>
        <taxon>Formicoidea</taxon>
        <taxon>Formicidae</taxon>
        <taxon>Dorylinae</taxon>
        <taxon>Ooceraea</taxon>
    </lineage>
</organism>
<protein>
    <submittedName>
        <fullName evidence="2">Uncharacterized protein</fullName>
    </submittedName>
</protein>
<evidence type="ECO:0000313" key="2">
    <source>
        <dbReference type="EMBL" id="EZA60342.1"/>
    </source>
</evidence>
<proteinExistence type="predicted"/>
<evidence type="ECO:0000313" key="3">
    <source>
        <dbReference type="Proteomes" id="UP000053097"/>
    </source>
</evidence>
<evidence type="ECO:0000256" key="1">
    <source>
        <dbReference type="SAM" id="MobiDB-lite"/>
    </source>
</evidence>
<sequence>MLDRMFLGLVDGLPKYDTAEPLGETIRKAEASVLIGRGQGTRRRRRRSSFSRFFGGVFSCLPCGDEDDDVPAATPFPRSEQKRPTGI</sequence>
<feature type="region of interest" description="Disordered" evidence="1">
    <location>
        <begin position="68"/>
        <end position="87"/>
    </location>
</feature>
<keyword evidence="3" id="KW-1185">Reference proteome</keyword>
<gene>
    <name evidence="2" type="ORF">X777_13431</name>
</gene>
<accession>A0A026WWB7</accession>
<reference evidence="2 3" key="1">
    <citation type="journal article" date="2014" name="Curr. Biol.">
        <title>The genome of the clonal raider ant Cerapachys biroi.</title>
        <authorList>
            <person name="Oxley P.R."/>
            <person name="Ji L."/>
            <person name="Fetter-Pruneda I."/>
            <person name="McKenzie S.K."/>
            <person name="Li C."/>
            <person name="Hu H."/>
            <person name="Zhang G."/>
            <person name="Kronauer D.J."/>
        </authorList>
    </citation>
    <scope>NUCLEOTIDE SEQUENCE [LARGE SCALE GENOMIC DNA]</scope>
</reference>
<name>A0A026WWB7_OOCBI</name>
<dbReference type="AlphaFoldDB" id="A0A026WWB7"/>
<dbReference type="Proteomes" id="UP000053097">
    <property type="component" value="Unassembled WGS sequence"/>
</dbReference>